<dbReference type="Proteomes" id="UP000244080">
    <property type="component" value="Unassembled WGS sequence"/>
</dbReference>
<gene>
    <name evidence="1" type="ORF">CWO36_21195</name>
</gene>
<sequence>MRLTTLQKLAKHYKTDVKHNKKAQRDYVEIHTDNDIYFVVCNGAVHENTLLVATETHNDYVKVNNNNKSFEALKTLFDEQITETVNETKTRARPKKKAVELFGELYEI</sequence>
<comment type="caution">
    <text evidence="1">The sequence shown here is derived from an EMBL/GenBank/DDBJ whole genome shotgun (WGS) entry which is preliminary data.</text>
</comment>
<evidence type="ECO:0000313" key="2">
    <source>
        <dbReference type="Proteomes" id="UP000244080"/>
    </source>
</evidence>
<protein>
    <submittedName>
        <fullName evidence="1">Uncharacterized protein</fullName>
    </submittedName>
</protein>
<dbReference type="RefSeq" id="WP_017087572.1">
    <property type="nucleotide sequence ID" value="NZ_CAWNZY010000057.1"/>
</dbReference>
<organism evidence="1 2">
    <name type="scientific">Vibrio splendidus</name>
    <dbReference type="NCBI Taxonomy" id="29497"/>
    <lineage>
        <taxon>Bacteria</taxon>
        <taxon>Pseudomonadati</taxon>
        <taxon>Pseudomonadota</taxon>
        <taxon>Gammaproteobacteria</taxon>
        <taxon>Vibrionales</taxon>
        <taxon>Vibrionaceae</taxon>
        <taxon>Vibrio</taxon>
    </lineage>
</organism>
<evidence type="ECO:0000313" key="1">
    <source>
        <dbReference type="EMBL" id="PTP14450.1"/>
    </source>
</evidence>
<name>A0A2T5E557_VIBSP</name>
<proteinExistence type="predicted"/>
<accession>A0A2T5E557</accession>
<dbReference type="EMBL" id="PIGA01000045">
    <property type="protein sequence ID" value="PTP14450.1"/>
    <property type="molecule type" value="Genomic_DNA"/>
</dbReference>
<reference evidence="1 2" key="1">
    <citation type="submission" date="2017-11" db="EMBL/GenBank/DDBJ databases">
        <title>Population delineation of vibrios coincides with oyster pathogenicity.</title>
        <authorList>
            <person name="Bruto M."/>
            <person name="Labreuche Y."/>
            <person name="James A."/>
            <person name="Piel D."/>
            <person name="Chenivesse S."/>
            <person name="Petton B."/>
            <person name="Polz M.F."/>
            <person name="Le Roux F."/>
        </authorList>
    </citation>
    <scope>NUCLEOTIDE SEQUENCE [LARGE SCALE GENOMIC DNA]</scope>
    <source>
        <strain evidence="1 2">1F_55</strain>
    </source>
</reference>
<dbReference type="AlphaFoldDB" id="A0A2T5E557"/>